<evidence type="ECO:0000313" key="2">
    <source>
        <dbReference type="Proteomes" id="UP000027583"/>
    </source>
</evidence>
<evidence type="ECO:0000313" key="1">
    <source>
        <dbReference type="EMBL" id="CDG38556.1"/>
    </source>
</evidence>
<dbReference type="AlphaFoldDB" id="A0A060QH30"/>
<organism evidence="1 2">
    <name type="scientific">Asaia bogorensis</name>
    <dbReference type="NCBI Taxonomy" id="91915"/>
    <lineage>
        <taxon>Bacteria</taxon>
        <taxon>Pseudomonadati</taxon>
        <taxon>Pseudomonadota</taxon>
        <taxon>Alphaproteobacteria</taxon>
        <taxon>Acetobacterales</taxon>
        <taxon>Acetobacteraceae</taxon>
        <taxon>Asaia</taxon>
    </lineage>
</organism>
<dbReference type="Proteomes" id="UP000027583">
    <property type="component" value="Unassembled WGS sequence"/>
</dbReference>
<dbReference type="RefSeq" id="WP_023977597.1">
    <property type="nucleotide sequence ID" value="NZ_CBLX010000003.1"/>
</dbReference>
<reference evidence="1 2" key="2">
    <citation type="journal article" date="2014" name="PLoS ONE">
        <title>Evolution of mitochondria reconstructed from the energy metabolism of living bacteria.</title>
        <authorList>
            <person name="Degli Esposti M."/>
            <person name="Chouaia B."/>
            <person name="Comandatore F."/>
            <person name="Crotti E."/>
            <person name="Sassera D."/>
            <person name="Lievens P.M."/>
            <person name="Daffonchio D."/>
            <person name="Bandi C."/>
        </authorList>
    </citation>
    <scope>NUCLEOTIDE SEQUENCE [LARGE SCALE GENOMIC DNA]</scope>
    <source>
        <strain evidence="1 2">SF2.1</strain>
    </source>
</reference>
<name>A0A060QH30_9PROT</name>
<proteinExistence type="predicted"/>
<gene>
    <name evidence="1" type="ORF">ASAP_0511</name>
</gene>
<protein>
    <submittedName>
        <fullName evidence="1">Uncharacterized protein</fullName>
    </submittedName>
</protein>
<comment type="caution">
    <text evidence="1">The sequence shown here is derived from an EMBL/GenBank/DDBJ whole genome shotgun (WGS) entry which is preliminary data.</text>
</comment>
<accession>A0A060QH30</accession>
<sequence length="72" mass="8282">MTQQLFAIRNEKRRTIERFPTYAEAERAASRRCRSLRVSVPVYRNRTHLATVYPGADKGLLVFLTTAGSRII</sequence>
<reference evidence="1 2" key="1">
    <citation type="journal article" date="2014" name="Genome Biol. Evol.">
        <title>Acetic acid bacteria genomes reveal functional traits for adaptation to life in insect guts.</title>
        <authorList>
            <person name="Chouaia B."/>
            <person name="Gaiarsa S."/>
            <person name="Crotti E."/>
            <person name="Comandatore F."/>
            <person name="Degli Esposti M."/>
            <person name="Ricci I."/>
            <person name="Alma A."/>
            <person name="Favia G."/>
            <person name="Bandi C."/>
            <person name="Daffonchio D."/>
        </authorList>
    </citation>
    <scope>NUCLEOTIDE SEQUENCE [LARGE SCALE GENOMIC DNA]</scope>
    <source>
        <strain evidence="1 2">SF2.1</strain>
    </source>
</reference>
<dbReference type="EMBL" id="CBLX010000003">
    <property type="protein sequence ID" value="CDG38556.1"/>
    <property type="molecule type" value="Genomic_DNA"/>
</dbReference>